<dbReference type="Pfam" id="PF07859">
    <property type="entry name" value="Abhydrolase_3"/>
    <property type="match status" value="1"/>
</dbReference>
<sequence length="351" mass="38365">MYTLQPDFSFPGGVPPTPHQLHPSVVDKLDPVYKQFYADKLSTNSNILYTHRVPLAQLKAAGNVVPGQTPMAEMEKIYDIAIPRKYTEGPEIPARVFVPKGTPPAAGFPCYVWYHGGGHVLGNIGTENSYCSHIAEDAQCVVVTVDYRLAPEAPFPAAPNDAFEALVWALEEGPAQLKIDGDKVAVGGSSAGGNLAAIVCHKFVNSPLSERLPSIKFQVLVVPVTDCTANTDNYESWKEYEFTPQLPAEKMLWYRAIYLPNGEFTDPEASPLFYPDESFKKNPPAVLCVGECDVLKSEGLAYGDKLRRNGVECTANIYKGCPHPVMVMDSVLEQGKQLIKSNVDGLKKAFA</sequence>
<organism evidence="3 4">
    <name type="scientific">Suhomyces tanzawaensis NRRL Y-17324</name>
    <dbReference type="NCBI Taxonomy" id="984487"/>
    <lineage>
        <taxon>Eukaryota</taxon>
        <taxon>Fungi</taxon>
        <taxon>Dikarya</taxon>
        <taxon>Ascomycota</taxon>
        <taxon>Saccharomycotina</taxon>
        <taxon>Pichiomycetes</taxon>
        <taxon>Debaryomycetaceae</taxon>
        <taxon>Suhomyces</taxon>
    </lineage>
</organism>
<dbReference type="RefSeq" id="XP_020062895.1">
    <property type="nucleotide sequence ID" value="XM_020210437.1"/>
</dbReference>
<dbReference type="AlphaFoldDB" id="A0A1E4SE59"/>
<dbReference type="PANTHER" id="PTHR48081:SF8">
    <property type="entry name" value="ALPHA_BETA HYDROLASE FOLD-3 DOMAIN-CONTAINING PROTEIN-RELATED"/>
    <property type="match status" value="1"/>
</dbReference>
<evidence type="ECO:0000259" key="2">
    <source>
        <dbReference type="Pfam" id="PF07859"/>
    </source>
</evidence>
<reference evidence="4" key="1">
    <citation type="submission" date="2016-05" db="EMBL/GenBank/DDBJ databases">
        <title>Comparative genomics of biotechnologically important yeasts.</title>
        <authorList>
            <consortium name="DOE Joint Genome Institute"/>
            <person name="Riley R."/>
            <person name="Haridas S."/>
            <person name="Wolfe K.H."/>
            <person name="Lopes M.R."/>
            <person name="Hittinger C.T."/>
            <person name="Goker M."/>
            <person name="Salamov A."/>
            <person name="Wisecaver J."/>
            <person name="Long T.M."/>
            <person name="Aerts A.L."/>
            <person name="Barry K."/>
            <person name="Choi C."/>
            <person name="Clum A."/>
            <person name="Coughlan A.Y."/>
            <person name="Deshpande S."/>
            <person name="Douglass A.P."/>
            <person name="Hanson S.J."/>
            <person name="Klenk H.-P."/>
            <person name="Labutti K."/>
            <person name="Lapidus A."/>
            <person name="Lindquist E."/>
            <person name="Lipzen A."/>
            <person name="Meier-Kolthoff J.P."/>
            <person name="Ohm R.A."/>
            <person name="Otillar R.P."/>
            <person name="Pangilinan J."/>
            <person name="Peng Y."/>
            <person name="Rokas A."/>
            <person name="Rosa C.A."/>
            <person name="Scheuner C."/>
            <person name="Sibirny A.A."/>
            <person name="Slot J.C."/>
            <person name="Stielow J.B."/>
            <person name="Sun H."/>
            <person name="Kurtzman C.P."/>
            <person name="Blackwell M."/>
            <person name="Grigoriev I.V."/>
            <person name="Jeffries T.W."/>
        </authorList>
    </citation>
    <scope>NUCLEOTIDE SEQUENCE [LARGE SCALE GENOMIC DNA]</scope>
    <source>
        <strain evidence="4">NRRL Y-17324</strain>
    </source>
</reference>
<dbReference type="GeneID" id="30984573"/>
<dbReference type="InterPro" id="IPR050300">
    <property type="entry name" value="GDXG_lipolytic_enzyme"/>
</dbReference>
<dbReference type="GO" id="GO:0016787">
    <property type="term" value="F:hydrolase activity"/>
    <property type="evidence" value="ECO:0007669"/>
    <property type="project" value="UniProtKB-KW"/>
</dbReference>
<dbReference type="EMBL" id="KV453914">
    <property type="protein sequence ID" value="ODV77773.1"/>
    <property type="molecule type" value="Genomic_DNA"/>
</dbReference>
<dbReference type="InterPro" id="IPR029058">
    <property type="entry name" value="AB_hydrolase_fold"/>
</dbReference>
<protein>
    <recommendedName>
        <fullName evidence="2">Alpha/beta hydrolase fold-3 domain-containing protein</fullName>
    </recommendedName>
</protein>
<evidence type="ECO:0000313" key="4">
    <source>
        <dbReference type="Proteomes" id="UP000094285"/>
    </source>
</evidence>
<gene>
    <name evidence="3" type="ORF">CANTADRAFT_55350</name>
</gene>
<keyword evidence="1" id="KW-0378">Hydrolase</keyword>
<evidence type="ECO:0000313" key="3">
    <source>
        <dbReference type="EMBL" id="ODV77773.1"/>
    </source>
</evidence>
<dbReference type="InterPro" id="IPR013094">
    <property type="entry name" value="AB_hydrolase_3"/>
</dbReference>
<dbReference type="OrthoDB" id="408631at2759"/>
<accession>A0A1E4SE59</accession>
<feature type="domain" description="Alpha/beta hydrolase fold-3" evidence="2">
    <location>
        <begin position="112"/>
        <end position="325"/>
    </location>
</feature>
<name>A0A1E4SE59_9ASCO</name>
<dbReference type="Gene3D" id="3.40.50.1820">
    <property type="entry name" value="alpha/beta hydrolase"/>
    <property type="match status" value="1"/>
</dbReference>
<dbReference type="PANTHER" id="PTHR48081">
    <property type="entry name" value="AB HYDROLASE SUPERFAMILY PROTEIN C4A8.06C"/>
    <property type="match status" value="1"/>
</dbReference>
<evidence type="ECO:0000256" key="1">
    <source>
        <dbReference type="ARBA" id="ARBA00022801"/>
    </source>
</evidence>
<keyword evidence="4" id="KW-1185">Reference proteome</keyword>
<proteinExistence type="predicted"/>
<dbReference type="SUPFAM" id="SSF53474">
    <property type="entry name" value="alpha/beta-Hydrolases"/>
    <property type="match status" value="1"/>
</dbReference>
<dbReference type="STRING" id="984487.A0A1E4SE59"/>
<dbReference type="Proteomes" id="UP000094285">
    <property type="component" value="Unassembled WGS sequence"/>
</dbReference>